<protein>
    <recommendedName>
        <fullName evidence="4">Tip attachment protein J domain-containing protein</fullName>
    </recommendedName>
</protein>
<gene>
    <name evidence="2" type="ORF">FIL70_17060</name>
</gene>
<proteinExistence type="predicted"/>
<dbReference type="KEGG" id="sufl:FIL70_17060"/>
<dbReference type="EMBL" id="CP041016">
    <property type="protein sequence ID" value="QDC38696.1"/>
    <property type="molecule type" value="Genomic_DNA"/>
</dbReference>
<dbReference type="AlphaFoldDB" id="A0A5B8CKB9"/>
<organism evidence="2 3">
    <name type="scientific">Sphingobium fuliginis ATCC 27551</name>
    <dbReference type="NCBI Taxonomy" id="1208342"/>
    <lineage>
        <taxon>Bacteria</taxon>
        <taxon>Pseudomonadati</taxon>
        <taxon>Pseudomonadota</taxon>
        <taxon>Alphaproteobacteria</taxon>
        <taxon>Sphingomonadales</taxon>
        <taxon>Sphingomonadaceae</taxon>
        <taxon>Sphingobium</taxon>
    </lineage>
</organism>
<dbReference type="Proteomes" id="UP000311469">
    <property type="component" value="Chromosome cSF1"/>
</dbReference>
<reference evidence="2 3" key="1">
    <citation type="submission" date="2019-06" db="EMBL/GenBank/DDBJ databases">
        <title>Genome organization and adaptive potential of archetypical organophosphate degarding Sphingobium fuliginis ATCC 27551.</title>
        <authorList>
            <person name="Sarwar A."/>
            <person name="Parthasarathy S."/>
            <person name="Singh C."/>
            <person name="Siddavattam D."/>
        </authorList>
    </citation>
    <scope>NUCLEOTIDE SEQUENCE [LARGE SCALE GENOMIC DNA]</scope>
    <source>
        <strain evidence="2 3">ATCC 27551</strain>
    </source>
</reference>
<sequence length="687" mass="74888">MGKIIKFVAIVALAVVAMVAFSYLAPALFSAFGGTGALAAAGTSFTAIAAKVAAGMIVGLGMSLASRMIMGKPKSFGSALSFNITTDPTAPRKIVFGRTAAGADERFHEKVKRDSWDYLTELVASNPKSGFWGQQPKMTILRKGDYLHRIIALASHRVHNISRVYLEDELSYLNGSTTGKYDDKGGLVIGAIEEGDTENAEKFGSGDFWKDTASFTGCAYLKMIFRLSTDNYPDGLPTRITTIVDGCPVYDPRLDSTVGGVGSHRANNQDTWSFISGSEDIGRNPALILLTYLIGWRINGRLAWGMGVPVDRIDLGNFMTYANMCEEPVTTNAGTTVNRYLCDCLLSTADTHETNINIISASMGTAKLVDTAGMYQLIGGYDDLDGPTITFTRDDLLGQYDYTPDNLSLKDTFNIARGRFPDPQNLYQLNDWGQIEIAPLEDNIPRPASFDFAAVTRYEQAQRIAKQNLVRNKYTATFSSVFGPKAFAVQVGSLVRMVVPELGWVSNGKLFRVISQSETIDLAFSMTLQEEAAQIYAWDDDETKDLPPVVKVPAYDPYENIGVEGLTASTRTITNSNGAQVSQIDVSWIAPDAGVQAIQIEVREQNGDIWQTATDRFSHEAEIFSFSAIAGGVNHVIRARFLMFSGLWGSWTETQVDSARDSYASAVVGYLTNEYVSFPSDAAGNVT</sequence>
<keyword evidence="1" id="KW-0812">Transmembrane</keyword>
<evidence type="ECO:0000313" key="3">
    <source>
        <dbReference type="Proteomes" id="UP000311469"/>
    </source>
</evidence>
<name>A0A5B8CKB9_SPHSA</name>
<keyword evidence="1" id="KW-1133">Transmembrane helix</keyword>
<keyword evidence="1" id="KW-0472">Membrane</keyword>
<evidence type="ECO:0000256" key="1">
    <source>
        <dbReference type="SAM" id="Phobius"/>
    </source>
</evidence>
<evidence type="ECO:0008006" key="4">
    <source>
        <dbReference type="Google" id="ProtNLM"/>
    </source>
</evidence>
<dbReference type="RefSeq" id="WP_140042865.1">
    <property type="nucleotide sequence ID" value="NZ_CP041016.1"/>
</dbReference>
<evidence type="ECO:0000313" key="2">
    <source>
        <dbReference type="EMBL" id="QDC38696.1"/>
    </source>
</evidence>
<accession>A0A5B8CKB9</accession>
<feature type="transmembrane region" description="Helical" evidence="1">
    <location>
        <begin position="7"/>
        <end position="25"/>
    </location>
</feature>